<protein>
    <submittedName>
        <fullName evidence="3">G999 protein</fullName>
    </submittedName>
</protein>
<name>A0ABP1FM93_9CHLO</name>
<dbReference type="Pfam" id="PF00170">
    <property type="entry name" value="bZIP_1"/>
    <property type="match status" value="1"/>
</dbReference>
<dbReference type="InterPro" id="IPR004827">
    <property type="entry name" value="bZIP"/>
</dbReference>
<evidence type="ECO:0000313" key="3">
    <source>
        <dbReference type="EMBL" id="CAL5219208.1"/>
    </source>
</evidence>
<dbReference type="PROSITE" id="PS00036">
    <property type="entry name" value="BZIP_BASIC"/>
    <property type="match status" value="1"/>
</dbReference>
<sequence length="323" mass="35074">MDKVFSVDDLAGFWKLSAGMQGFPRTDSEQAFQDFLKRIPSASNLASQSLDQAQQLQLQQQVQQFQQAQQAGLGTANSFPSSSLGEVGSLNVGGIPRVPSLDLLRQLVNANQSVSPQGAKAGSSGPDAIPRASDVPISPPLPDTTGGVSTLPLVPSLPLTSNCLPPAPMQPYQHMKSSAAHSNGGTDSGPASGGECHGKAEIRRARRMLSNRESARRSRRRKQEHLSQLEDEINRINEEKRAIMDQLEDAERQLKKRDDEVARLRRENDMLRDEAGMKHENGRKVARSGSLQRVASAEHPAKKGCHGRTTKPEQAIKPEVSAI</sequence>
<reference evidence="3 4" key="1">
    <citation type="submission" date="2024-06" db="EMBL/GenBank/DDBJ databases">
        <authorList>
            <person name="Kraege A."/>
            <person name="Thomma B."/>
        </authorList>
    </citation>
    <scope>NUCLEOTIDE SEQUENCE [LARGE SCALE GENOMIC DNA]</scope>
</reference>
<dbReference type="Gene3D" id="1.20.5.170">
    <property type="match status" value="1"/>
</dbReference>
<feature type="domain" description="BZIP" evidence="2">
    <location>
        <begin position="201"/>
        <end position="264"/>
    </location>
</feature>
<dbReference type="SUPFAM" id="SSF57959">
    <property type="entry name" value="Leucine zipper domain"/>
    <property type="match status" value="1"/>
</dbReference>
<gene>
    <name evidence="3" type="primary">g999</name>
    <name evidence="3" type="ORF">VP750_LOCUS867</name>
</gene>
<dbReference type="PROSITE" id="PS50217">
    <property type="entry name" value="BZIP"/>
    <property type="match status" value="1"/>
</dbReference>
<feature type="region of interest" description="Disordered" evidence="1">
    <location>
        <begin position="209"/>
        <end position="228"/>
    </location>
</feature>
<proteinExistence type="predicted"/>
<keyword evidence="4" id="KW-1185">Reference proteome</keyword>
<accession>A0ABP1FM93</accession>
<dbReference type="InterPro" id="IPR044521">
    <property type="entry name" value="AtbZIP8/43"/>
</dbReference>
<organism evidence="3 4">
    <name type="scientific">Coccomyxa viridis</name>
    <dbReference type="NCBI Taxonomy" id="1274662"/>
    <lineage>
        <taxon>Eukaryota</taxon>
        <taxon>Viridiplantae</taxon>
        <taxon>Chlorophyta</taxon>
        <taxon>core chlorophytes</taxon>
        <taxon>Trebouxiophyceae</taxon>
        <taxon>Trebouxiophyceae incertae sedis</taxon>
        <taxon>Coccomyxaceae</taxon>
        <taxon>Coccomyxa</taxon>
    </lineage>
</organism>
<evidence type="ECO:0000256" key="1">
    <source>
        <dbReference type="SAM" id="MobiDB-lite"/>
    </source>
</evidence>
<dbReference type="PANTHER" id="PTHR46324:SF26">
    <property type="entry name" value="OS02G0728001 PROTEIN"/>
    <property type="match status" value="1"/>
</dbReference>
<dbReference type="SMART" id="SM00338">
    <property type="entry name" value="BRLZ"/>
    <property type="match status" value="1"/>
</dbReference>
<dbReference type="PANTHER" id="PTHR46324">
    <property type="entry name" value="BASIC LEUCINE ZIPPER 43-RELATED"/>
    <property type="match status" value="1"/>
</dbReference>
<dbReference type="InterPro" id="IPR046347">
    <property type="entry name" value="bZIP_sf"/>
</dbReference>
<feature type="region of interest" description="Disordered" evidence="1">
    <location>
        <begin position="267"/>
        <end position="323"/>
    </location>
</feature>
<feature type="compositionally biased region" description="Polar residues" evidence="1">
    <location>
        <begin position="175"/>
        <end position="185"/>
    </location>
</feature>
<feature type="region of interest" description="Disordered" evidence="1">
    <location>
        <begin position="114"/>
        <end position="153"/>
    </location>
</feature>
<dbReference type="Proteomes" id="UP001497392">
    <property type="component" value="Unassembled WGS sequence"/>
</dbReference>
<comment type="caution">
    <text evidence="3">The sequence shown here is derived from an EMBL/GenBank/DDBJ whole genome shotgun (WGS) entry which is preliminary data.</text>
</comment>
<feature type="region of interest" description="Disordered" evidence="1">
    <location>
        <begin position="165"/>
        <end position="201"/>
    </location>
</feature>
<feature type="compositionally biased region" description="Basic and acidic residues" evidence="1">
    <location>
        <begin position="267"/>
        <end position="283"/>
    </location>
</feature>
<evidence type="ECO:0000313" key="4">
    <source>
        <dbReference type="Proteomes" id="UP001497392"/>
    </source>
</evidence>
<evidence type="ECO:0000259" key="2">
    <source>
        <dbReference type="PROSITE" id="PS50217"/>
    </source>
</evidence>
<dbReference type="EMBL" id="CAXHTA020000002">
    <property type="protein sequence ID" value="CAL5219208.1"/>
    <property type="molecule type" value="Genomic_DNA"/>
</dbReference>